<accession>A0A1B9PB54</accession>
<dbReference type="EMBL" id="WOBO01000019">
    <property type="protein sequence ID" value="MUK46872.1"/>
    <property type="molecule type" value="Genomic_DNA"/>
</dbReference>
<dbReference type="RefSeq" id="WP_005419734.1">
    <property type="nucleotide sequence ID" value="NZ_BJTZ01000025.1"/>
</dbReference>
<reference evidence="1 3" key="1">
    <citation type="submission" date="2019-07" db="EMBL/GenBank/DDBJ databases">
        <title>Whole genome shotgun sequence of Aliivibrio fischeri NBRC 101058.</title>
        <authorList>
            <person name="Hosoyama A."/>
            <person name="Uohara A."/>
            <person name="Ohji S."/>
            <person name="Ichikawa N."/>
        </authorList>
    </citation>
    <scope>NUCLEOTIDE SEQUENCE [LARGE SCALE GENOMIC DNA]</scope>
    <source>
        <strain evidence="1 3">NBRC 101058</strain>
    </source>
</reference>
<dbReference type="AlphaFoldDB" id="A0A1B9PB54"/>
<proteinExistence type="predicted"/>
<evidence type="ECO:0000313" key="3">
    <source>
        <dbReference type="Proteomes" id="UP000321787"/>
    </source>
</evidence>
<dbReference type="Proteomes" id="UP000321787">
    <property type="component" value="Unassembled WGS sequence"/>
</dbReference>
<gene>
    <name evidence="1" type="ORF">AFI02nite_31950</name>
    <name evidence="2" type="ORF">GNP77_16025</name>
</gene>
<evidence type="ECO:0000313" key="4">
    <source>
        <dbReference type="Proteomes" id="UP000435323"/>
    </source>
</evidence>
<comment type="caution">
    <text evidence="1">The sequence shown here is derived from an EMBL/GenBank/DDBJ whole genome shotgun (WGS) entry which is preliminary data.</text>
</comment>
<evidence type="ECO:0000313" key="1">
    <source>
        <dbReference type="EMBL" id="GEK15159.1"/>
    </source>
</evidence>
<name>A0A1B9PB54_ALIFS</name>
<organism evidence="1 3">
    <name type="scientific">Aliivibrio fischeri</name>
    <name type="common">Vibrio fischeri</name>
    <dbReference type="NCBI Taxonomy" id="668"/>
    <lineage>
        <taxon>Bacteria</taxon>
        <taxon>Pseudomonadati</taxon>
        <taxon>Pseudomonadota</taxon>
        <taxon>Gammaproteobacteria</taxon>
        <taxon>Vibrionales</taxon>
        <taxon>Vibrionaceae</taxon>
        <taxon>Aliivibrio</taxon>
    </lineage>
</organism>
<sequence length="60" mass="6977">MTLLRNPKCYTDVCIDGKWYHYDHCGTQVYMLKGGAEAFFELDSEPVTENELIEQIKQFG</sequence>
<evidence type="ECO:0000313" key="2">
    <source>
        <dbReference type="EMBL" id="MUK46872.1"/>
    </source>
</evidence>
<dbReference type="EMBL" id="BJTZ01000025">
    <property type="protein sequence ID" value="GEK15159.1"/>
    <property type="molecule type" value="Genomic_DNA"/>
</dbReference>
<dbReference type="Proteomes" id="UP000435323">
    <property type="component" value="Unassembled WGS sequence"/>
</dbReference>
<dbReference type="GeneID" id="54164203"/>
<protein>
    <submittedName>
        <fullName evidence="1">Uncharacterized protein</fullName>
    </submittedName>
</protein>
<reference evidence="2 4" key="2">
    <citation type="submission" date="2019-11" db="EMBL/GenBank/DDBJ databases">
        <title>Using colonization assays and comparative genomics to discover symbiosis behaviors and factors in Vibrio fischeri.</title>
        <authorList>
            <person name="Bongrand C."/>
            <person name="Moriano-Gutierrez S."/>
            <person name="Arevalo P."/>
            <person name="Mcfall-Ngai M."/>
            <person name="Visick K."/>
            <person name="Polz M.F."/>
            <person name="Ruby E.G."/>
        </authorList>
    </citation>
    <scope>NUCLEOTIDE SEQUENCE [LARGE SCALE GENOMIC DNA]</scope>
    <source>
        <strain evidence="2">Emors.3.2</strain>
        <strain evidence="4">emors.3.2</strain>
    </source>
</reference>